<comment type="caution">
    <text evidence="1">The sequence shown here is derived from an EMBL/GenBank/DDBJ whole genome shotgun (WGS) entry which is preliminary data.</text>
</comment>
<keyword evidence="2" id="KW-1185">Reference proteome</keyword>
<organism evidence="1 2">
    <name type="scientific">Desulfofundulus thermobenzoicus</name>
    <dbReference type="NCBI Taxonomy" id="29376"/>
    <lineage>
        <taxon>Bacteria</taxon>
        <taxon>Bacillati</taxon>
        <taxon>Bacillota</taxon>
        <taxon>Clostridia</taxon>
        <taxon>Eubacteriales</taxon>
        <taxon>Peptococcaceae</taxon>
        <taxon>Desulfofundulus</taxon>
    </lineage>
</organism>
<name>A0A6N7IXE4_9FIRM</name>
<evidence type="ECO:0000313" key="1">
    <source>
        <dbReference type="EMBL" id="MQL53838.1"/>
    </source>
</evidence>
<gene>
    <name evidence="1" type="primary">brxC</name>
    <name evidence="1" type="ORF">GFC01_16565</name>
</gene>
<dbReference type="NCBIfam" id="NF033441">
    <property type="entry name" value="BREX_BrxC"/>
    <property type="match status" value="1"/>
</dbReference>
<accession>A0A6N7IXE4</accession>
<proteinExistence type="predicted"/>
<dbReference type="RefSeq" id="WP_152948294.1">
    <property type="nucleotide sequence ID" value="NZ_WHYR01000071.1"/>
</dbReference>
<dbReference type="InterPro" id="IPR027417">
    <property type="entry name" value="P-loop_NTPase"/>
</dbReference>
<dbReference type="Proteomes" id="UP000441717">
    <property type="component" value="Unassembled WGS sequence"/>
</dbReference>
<dbReference type="InterPro" id="IPR047679">
    <property type="entry name" value="BREX_BrxC"/>
</dbReference>
<dbReference type="OrthoDB" id="3201900at2"/>
<reference evidence="1 2" key="1">
    <citation type="submission" date="2019-10" db="EMBL/GenBank/DDBJ databases">
        <title>Comparative genomics of sulfur disproportionating microorganisms.</title>
        <authorList>
            <person name="Ward L.M."/>
            <person name="Bertran E."/>
            <person name="Johnston D."/>
        </authorList>
    </citation>
    <scope>NUCLEOTIDE SEQUENCE [LARGE SCALE GENOMIC DNA]</scope>
    <source>
        <strain evidence="1 2">DSM 14055</strain>
    </source>
</reference>
<dbReference type="AlphaFoldDB" id="A0A6N7IXE4"/>
<dbReference type="SUPFAM" id="SSF52540">
    <property type="entry name" value="P-loop containing nucleoside triphosphate hydrolases"/>
    <property type="match status" value="1"/>
</dbReference>
<sequence length="1148" mass="127770">MKNREIFQRDPIVSKLLNDGVATVTEAATSKEIETLRYELEHFVCEGQYKDGLIRILESYLSNADSTSQPAVWVSGFFGSGKSHLLKMLRHLWVNTKFESDGATARELAQLPVEIKDLLKELDTLGKRCGGLHAAGGTLPAGGGKSLRLAVLSIIFHSRGLPESLPQAQFCLWLQKNGIYSQVKKGVEDSGKDFRQELRHLYASPVIAKALLEADPDFASDLKQVRATIRAQFPDVDDISTSEFIQIIRDVLSVNGQLPCTAVVLDEVQLFIGDSTARSYDVQEVAEALCKQLDSRILLIGAGQTALSGNLPLLQRLKDRFTIPVELSDTDVETVTRRVVLAKKADKRKAIEEMLNAYAGEIDRHLVGTRIAPRSEDRSIIVEDYPLLPVRRRFWEHVLRAVDVSGTRSQLRTQLRIVHDAVREIAEKPLGTVVPADFIFDQLQPDLLRTGVLLREIDETIRNLDDGTPEGLLAKRICALIFLIRKLPREAVADIGVRATADMLADLLISDLASDGPALRREIPRILEKLVEEGKLIKLDEEYSLQTRESSEWDREFRNRQTRLNNDLTALSSKRSALLNSACVDVLGNIKLLQGKCKVPRKLVLHFGSEPPETQGHEIPVWVRDGWGENESAVVADARAAGNDSPTIFIYIPKASAEDLKKAIIDYEAAKATIEFKGTPTTPEGREARDAMSTRMKTAEATRDEIIKEVINAARVFQGGGQERFEHSIKEKVQAAAEASLDRLFPNFRDADDDRWPAVIKRAKDGDETSFQAVGWNDAPEKHPVCAAIFSEIGSGKTGKEIRETFEKAPYGWPRDAIDAALITLFATGHLRAVYKGVQLDRGQLDQAKISATDFRVETVTIDVRSRMKLRKLFQTAGLSCKAGEESSVAGQFLARLMDLADRAGGDPPMPERPSKAHLETMRGLAGNEQLAAILEQFDTLAQQLQNWSVLADLAAKRKPAWNRLQILLRHARGLPEAEELQKQANAVRDERRLLEEPDPVPDIHRAVVKVLRTAVRQAYANFEAVYNREKAALEGNENWQKLSPEQQQQILAAEGIASVPRLSIEDDDSLLRSLQETPLSSWKTRTDALPQQFSNAAMAAAKLLEPKTQKVKLASSILRTENDVKAWVAKIERELLERIKNGPIVIS</sequence>
<evidence type="ECO:0000313" key="2">
    <source>
        <dbReference type="Proteomes" id="UP000441717"/>
    </source>
</evidence>
<protein>
    <submittedName>
        <fullName evidence="1">BREX system P-loop protein BrxC</fullName>
    </submittedName>
</protein>
<dbReference type="EMBL" id="WHYR01000071">
    <property type="protein sequence ID" value="MQL53838.1"/>
    <property type="molecule type" value="Genomic_DNA"/>
</dbReference>